<feature type="region of interest" description="Disordered" evidence="1">
    <location>
        <begin position="22"/>
        <end position="87"/>
    </location>
</feature>
<feature type="region of interest" description="Disordered" evidence="1">
    <location>
        <begin position="145"/>
        <end position="168"/>
    </location>
</feature>
<dbReference type="GeneID" id="37282976"/>
<feature type="compositionally biased region" description="Basic and acidic residues" evidence="1">
    <location>
        <begin position="78"/>
        <end position="87"/>
    </location>
</feature>
<reference evidence="2 3" key="1">
    <citation type="submission" date="2018-07" db="EMBL/GenBank/DDBJ databases">
        <title>Genome sequences of Haloplanus sp. CBA1113.</title>
        <authorList>
            <person name="Kim Y.B."/>
            <person name="Roh S.W."/>
        </authorList>
    </citation>
    <scope>NUCLEOTIDE SEQUENCE [LARGE SCALE GENOMIC DNA]</scope>
    <source>
        <strain evidence="2 3">CBA1113</strain>
    </source>
</reference>
<keyword evidence="3" id="KW-1185">Reference proteome</keyword>
<gene>
    <name evidence="2" type="ORF">DU500_06285</name>
</gene>
<feature type="compositionally biased region" description="Low complexity" evidence="1">
    <location>
        <begin position="32"/>
        <end position="54"/>
    </location>
</feature>
<evidence type="ECO:0000256" key="1">
    <source>
        <dbReference type="SAM" id="MobiDB-lite"/>
    </source>
</evidence>
<dbReference type="KEGG" id="haj:DU500_06285"/>
<sequence length="202" mass="21367">MLPTTRRALLGSVCALAGTAGCLGNPGGSESTPTQVGTPTRTPTGTPTRTPTETVTDDACTAAAPPRPSDAAAAPKPYPEKPDELTRDSVSSFVEAYERAYQYNEMLAAYPDMIGRRNDLDISVNEVTVTVADGEFTVDVTGQANTGITADGDEAATATPTRTRTPLPMGHWPFEATYTVTDRFVRRAGVVHECWGSAETKP</sequence>
<dbReference type="RefSeq" id="WP_114585225.1">
    <property type="nucleotide sequence ID" value="NZ_CP031150.1"/>
</dbReference>
<dbReference type="EMBL" id="CP031150">
    <property type="protein sequence ID" value="AXG06080.1"/>
    <property type="molecule type" value="Genomic_DNA"/>
</dbReference>
<name>A0A345E1K8_9EURY</name>
<evidence type="ECO:0000313" key="2">
    <source>
        <dbReference type="EMBL" id="AXG06080.1"/>
    </source>
</evidence>
<dbReference type="Proteomes" id="UP000253273">
    <property type="component" value="Chromosome"/>
</dbReference>
<protein>
    <submittedName>
        <fullName evidence="2">Uncharacterized protein</fullName>
    </submittedName>
</protein>
<dbReference type="OrthoDB" id="346496at2157"/>
<accession>A0A345E1K8</accession>
<organism evidence="2 3">
    <name type="scientific">Haloplanus rubicundus</name>
    <dbReference type="NCBI Taxonomy" id="1547898"/>
    <lineage>
        <taxon>Archaea</taxon>
        <taxon>Methanobacteriati</taxon>
        <taxon>Methanobacteriota</taxon>
        <taxon>Stenosarchaea group</taxon>
        <taxon>Halobacteria</taxon>
        <taxon>Halobacteriales</taxon>
        <taxon>Haloferacaceae</taxon>
        <taxon>Haloplanus</taxon>
    </lineage>
</organism>
<dbReference type="PROSITE" id="PS51257">
    <property type="entry name" value="PROKAR_LIPOPROTEIN"/>
    <property type="match status" value="1"/>
</dbReference>
<evidence type="ECO:0000313" key="3">
    <source>
        <dbReference type="Proteomes" id="UP000253273"/>
    </source>
</evidence>
<proteinExistence type="predicted"/>
<feature type="compositionally biased region" description="Low complexity" evidence="1">
    <location>
        <begin position="155"/>
        <end position="166"/>
    </location>
</feature>
<dbReference type="AlphaFoldDB" id="A0A345E1K8"/>